<feature type="region of interest" description="Disordered" evidence="1">
    <location>
        <begin position="100"/>
        <end position="184"/>
    </location>
</feature>
<evidence type="ECO:0000256" key="1">
    <source>
        <dbReference type="SAM" id="MobiDB-lite"/>
    </source>
</evidence>
<feature type="compositionally biased region" description="Basic and acidic residues" evidence="1">
    <location>
        <begin position="174"/>
        <end position="184"/>
    </location>
</feature>
<gene>
    <name evidence="2" type="ORF">H0235_016135</name>
</gene>
<comment type="caution">
    <text evidence="2">The sequence shown here is derived from an EMBL/GenBank/DDBJ whole genome shotgun (WGS) entry which is preliminary data.</text>
</comment>
<accession>A0A834K2G4</accession>
<keyword evidence="3" id="KW-1185">Reference proteome</keyword>
<dbReference type="EMBL" id="JACSDY010000019">
    <property type="protein sequence ID" value="KAF7398127.1"/>
    <property type="molecule type" value="Genomic_DNA"/>
</dbReference>
<proteinExistence type="predicted"/>
<name>A0A834K2G4_VESPE</name>
<feature type="compositionally biased region" description="Gly residues" evidence="1">
    <location>
        <begin position="101"/>
        <end position="154"/>
    </location>
</feature>
<feature type="compositionally biased region" description="Basic and acidic residues" evidence="1">
    <location>
        <begin position="218"/>
        <end position="230"/>
    </location>
</feature>
<evidence type="ECO:0000313" key="2">
    <source>
        <dbReference type="EMBL" id="KAF7398127.1"/>
    </source>
</evidence>
<organism evidence="2 3">
    <name type="scientific">Vespula pensylvanica</name>
    <name type="common">Western yellow jacket</name>
    <name type="synonym">Wasp</name>
    <dbReference type="NCBI Taxonomy" id="30213"/>
    <lineage>
        <taxon>Eukaryota</taxon>
        <taxon>Metazoa</taxon>
        <taxon>Ecdysozoa</taxon>
        <taxon>Arthropoda</taxon>
        <taxon>Hexapoda</taxon>
        <taxon>Insecta</taxon>
        <taxon>Pterygota</taxon>
        <taxon>Neoptera</taxon>
        <taxon>Endopterygota</taxon>
        <taxon>Hymenoptera</taxon>
        <taxon>Apocrita</taxon>
        <taxon>Aculeata</taxon>
        <taxon>Vespoidea</taxon>
        <taxon>Vespidae</taxon>
        <taxon>Vespinae</taxon>
        <taxon>Vespula</taxon>
    </lineage>
</organism>
<dbReference type="Proteomes" id="UP000600918">
    <property type="component" value="Unassembled WGS sequence"/>
</dbReference>
<feature type="region of interest" description="Disordered" evidence="1">
    <location>
        <begin position="216"/>
        <end position="247"/>
    </location>
</feature>
<protein>
    <submittedName>
        <fullName evidence="2">Uncharacterized protein</fullName>
    </submittedName>
</protein>
<dbReference type="AlphaFoldDB" id="A0A834K2G4"/>
<sequence>MQLYPKTMLKYKGTLNRRVYRETLSLQCRRGEEKCRRGGLGYKCDVVEAPVESRGQEVVRGRSVVRAPGTARLARGELAGGAGEEEVGWCDLRRHPARRGAGVGGGGEGGGGGGGVGGGGGGGGGDGSGSGGDDDGGGGGGGRGGGGGGGGVGGVEQLLLDSEEEEPTAMSRQPRGERDHVSRCDLRDPRDLRDFRDFRDVRDVRDVRETYATGVRHHRDEYENDHHPTDRSIAASTSALANKPYVR</sequence>
<reference evidence="2" key="1">
    <citation type="journal article" date="2020" name="G3 (Bethesda)">
        <title>High-Quality Assemblies for Three Invasive Social Wasps from the &lt;i&gt;Vespula&lt;/i&gt; Genus.</title>
        <authorList>
            <person name="Harrop T.W.R."/>
            <person name="Guhlin J."/>
            <person name="McLaughlin G.M."/>
            <person name="Permina E."/>
            <person name="Stockwell P."/>
            <person name="Gilligan J."/>
            <person name="Le Lec M.F."/>
            <person name="Gruber M.A.M."/>
            <person name="Quinn O."/>
            <person name="Lovegrove M."/>
            <person name="Duncan E.J."/>
            <person name="Remnant E.J."/>
            <person name="Van Eeckhoven J."/>
            <person name="Graham B."/>
            <person name="Knapp R.A."/>
            <person name="Langford K.W."/>
            <person name="Kronenberg Z."/>
            <person name="Press M.O."/>
            <person name="Eacker S.M."/>
            <person name="Wilson-Rankin E.E."/>
            <person name="Purcell J."/>
            <person name="Lester P.J."/>
            <person name="Dearden P.K."/>
        </authorList>
    </citation>
    <scope>NUCLEOTIDE SEQUENCE</scope>
    <source>
        <strain evidence="2">Volc-1</strain>
    </source>
</reference>
<evidence type="ECO:0000313" key="3">
    <source>
        <dbReference type="Proteomes" id="UP000600918"/>
    </source>
</evidence>